<evidence type="ECO:0000313" key="2">
    <source>
        <dbReference type="EMBL" id="CAE0448672.1"/>
    </source>
</evidence>
<feature type="chain" id="PRO_5030876007" description="Chitin-binding type-4 domain-containing protein" evidence="1">
    <location>
        <begin position="20"/>
        <end position="369"/>
    </location>
</feature>
<keyword evidence="1" id="KW-0732">Signal</keyword>
<feature type="signal peptide" evidence="1">
    <location>
        <begin position="1"/>
        <end position="19"/>
    </location>
</feature>
<sequence length="369" mass="40611">MYLNLISLAVLSALALVASEDLSSTDFLIKNVRQALGSSDFPPDLTEAQKRELQQGNNLKLCALPHSPGQTRNFILVNVNRNSRGTLRWLPYGDACVEIKNNQNEIKFDWQVVPQNDPEGPILTVEATFKNKKPFTDCWCAGEDFAGSVENPNYGKVDKKCTISRFMNRPDDAADLLFCPKCEGGICGEANKKRDEIGSPKPIWLNWNFYTEVEGKLGGEGLALFRQEVEKSFPQTKVEPPVTTCTLSVLNVPVPQFGCSDLDNPEDGYGFGVNVKNLECGFATWFNCVEDLPQLGGSANKLHVADINFNLGRCPTPAPVPTPTPPPTNFPTPKPQEPCVDYDCCKLIDITIDECNDLGGIFCPGDDEN</sequence>
<protein>
    <recommendedName>
        <fullName evidence="3">Chitin-binding type-4 domain-containing protein</fullName>
    </recommendedName>
</protein>
<accession>A0A7S3PS57</accession>
<organism evidence="2">
    <name type="scientific">Aplanochytrium stocchinoi</name>
    <dbReference type="NCBI Taxonomy" id="215587"/>
    <lineage>
        <taxon>Eukaryota</taxon>
        <taxon>Sar</taxon>
        <taxon>Stramenopiles</taxon>
        <taxon>Bigyra</taxon>
        <taxon>Labyrinthulomycetes</taxon>
        <taxon>Thraustochytrida</taxon>
        <taxon>Thraustochytriidae</taxon>
        <taxon>Aplanochytrium</taxon>
    </lineage>
</organism>
<gene>
    <name evidence="2" type="ORF">ASTO00021_LOCUS18639</name>
</gene>
<dbReference type="EMBL" id="HBIN01025514">
    <property type="protein sequence ID" value="CAE0448672.1"/>
    <property type="molecule type" value="Transcribed_RNA"/>
</dbReference>
<name>A0A7S3PS57_9STRA</name>
<dbReference type="AlphaFoldDB" id="A0A7S3PS57"/>
<evidence type="ECO:0008006" key="3">
    <source>
        <dbReference type="Google" id="ProtNLM"/>
    </source>
</evidence>
<proteinExistence type="predicted"/>
<reference evidence="2" key="1">
    <citation type="submission" date="2021-01" db="EMBL/GenBank/DDBJ databases">
        <authorList>
            <person name="Corre E."/>
            <person name="Pelletier E."/>
            <person name="Niang G."/>
            <person name="Scheremetjew M."/>
            <person name="Finn R."/>
            <person name="Kale V."/>
            <person name="Holt S."/>
            <person name="Cochrane G."/>
            <person name="Meng A."/>
            <person name="Brown T."/>
            <person name="Cohen L."/>
        </authorList>
    </citation>
    <scope>NUCLEOTIDE SEQUENCE</scope>
    <source>
        <strain evidence="2">GSBS06</strain>
    </source>
</reference>
<evidence type="ECO:0000256" key="1">
    <source>
        <dbReference type="SAM" id="SignalP"/>
    </source>
</evidence>